<dbReference type="SMART" id="SM00356">
    <property type="entry name" value="ZnF_C3H1"/>
    <property type="match status" value="3"/>
</dbReference>
<feature type="region of interest" description="Disordered" evidence="5">
    <location>
        <begin position="822"/>
        <end position="843"/>
    </location>
</feature>
<feature type="compositionally biased region" description="Polar residues" evidence="5">
    <location>
        <begin position="1025"/>
        <end position="1049"/>
    </location>
</feature>
<evidence type="ECO:0000256" key="2">
    <source>
        <dbReference type="ARBA" id="ARBA00022771"/>
    </source>
</evidence>
<feature type="compositionally biased region" description="Polar residues" evidence="5">
    <location>
        <begin position="546"/>
        <end position="556"/>
    </location>
</feature>
<dbReference type="Proteomes" id="UP000092716">
    <property type="component" value="Chromosome 10"/>
</dbReference>
<dbReference type="EMBL" id="CP016248">
    <property type="protein sequence ID" value="ANQ08606.1"/>
    <property type="molecule type" value="Genomic_DNA"/>
</dbReference>
<dbReference type="InterPro" id="IPR000571">
    <property type="entry name" value="Znf_CCCH"/>
</dbReference>
<feature type="zinc finger region" description="C3H1-type" evidence="4">
    <location>
        <begin position="421"/>
        <end position="449"/>
    </location>
</feature>
<dbReference type="OrthoDB" id="430732at2759"/>
<dbReference type="PROSITE" id="PS50103">
    <property type="entry name" value="ZF_C3H1"/>
    <property type="match status" value="3"/>
</dbReference>
<feature type="region of interest" description="Disordered" evidence="5">
    <location>
        <begin position="524"/>
        <end position="556"/>
    </location>
</feature>
<feature type="region of interest" description="Disordered" evidence="5">
    <location>
        <begin position="1545"/>
        <end position="1619"/>
    </location>
</feature>
<protein>
    <recommendedName>
        <fullName evidence="6">C3H1-type domain-containing protein</fullName>
    </recommendedName>
</protein>
<feature type="region of interest" description="Disordered" evidence="5">
    <location>
        <begin position="1406"/>
        <end position="1467"/>
    </location>
</feature>
<evidence type="ECO:0000313" key="8">
    <source>
        <dbReference type="Proteomes" id="UP000092716"/>
    </source>
</evidence>
<keyword evidence="8" id="KW-1185">Reference proteome</keyword>
<feature type="compositionally biased region" description="Basic and acidic residues" evidence="5">
    <location>
        <begin position="747"/>
        <end position="762"/>
    </location>
</feature>
<evidence type="ECO:0000256" key="1">
    <source>
        <dbReference type="ARBA" id="ARBA00022723"/>
    </source>
</evidence>
<feature type="compositionally biased region" description="Basic and acidic residues" evidence="5">
    <location>
        <begin position="1596"/>
        <end position="1608"/>
    </location>
</feature>
<feature type="region of interest" description="Disordered" evidence="5">
    <location>
        <begin position="41"/>
        <end position="64"/>
    </location>
</feature>
<feature type="region of interest" description="Disordered" evidence="5">
    <location>
        <begin position="123"/>
        <end position="162"/>
    </location>
</feature>
<feature type="region of interest" description="Disordered" evidence="5">
    <location>
        <begin position="707"/>
        <end position="781"/>
    </location>
</feature>
<feature type="zinc finger region" description="C3H1-type" evidence="4">
    <location>
        <begin position="457"/>
        <end position="484"/>
    </location>
</feature>
<dbReference type="InterPro" id="IPR036855">
    <property type="entry name" value="Znf_CCCH_sf"/>
</dbReference>
<reference evidence="8" key="1">
    <citation type="submission" date="2016-06" db="EMBL/GenBank/DDBJ databases">
        <title>First high quality genome sequence of Plasmodium coatneyi using continuous long reads from single molecule, real-time sequencing.</title>
        <authorList>
            <person name="Chien J.-T."/>
            <person name="Pakala S.B."/>
            <person name="Geraldo J.A."/>
            <person name="Lapp S.A."/>
            <person name="Barnwell J.W."/>
            <person name="Kissinger J.C."/>
            <person name="Galinski M.R."/>
            <person name="Humphrey J.C."/>
        </authorList>
    </citation>
    <scope>NUCLEOTIDE SEQUENCE [LARGE SCALE GENOMIC DNA]</scope>
    <source>
        <strain evidence="8">Hackeri</strain>
    </source>
</reference>
<evidence type="ECO:0000256" key="4">
    <source>
        <dbReference type="PROSITE-ProRule" id="PRU00723"/>
    </source>
</evidence>
<feature type="compositionally biased region" description="Basic and acidic residues" evidence="5">
    <location>
        <begin position="1416"/>
        <end position="1428"/>
    </location>
</feature>
<feature type="region of interest" description="Disordered" evidence="5">
    <location>
        <begin position="205"/>
        <end position="245"/>
    </location>
</feature>
<feature type="region of interest" description="Disordered" evidence="5">
    <location>
        <begin position="644"/>
        <end position="691"/>
    </location>
</feature>
<dbReference type="SUPFAM" id="SSF90229">
    <property type="entry name" value="CCCH zinc finger"/>
    <property type="match status" value="1"/>
</dbReference>
<feature type="region of interest" description="Disordered" evidence="5">
    <location>
        <begin position="1024"/>
        <end position="1051"/>
    </location>
</feature>
<feature type="region of interest" description="Disordered" evidence="5">
    <location>
        <begin position="1488"/>
        <end position="1516"/>
    </location>
</feature>
<keyword evidence="2 4" id="KW-0863">Zinc-finger</keyword>
<dbReference type="KEGG" id="pcot:PCOAH_00029320"/>
<name>A0A1B1E0P4_9APIC</name>
<feature type="domain" description="C3H1-type" evidence="6">
    <location>
        <begin position="457"/>
        <end position="484"/>
    </location>
</feature>
<feature type="compositionally biased region" description="Basic residues" evidence="5">
    <location>
        <begin position="1578"/>
        <end position="1595"/>
    </location>
</feature>
<feature type="zinc finger region" description="C3H1-type" evidence="4">
    <location>
        <begin position="383"/>
        <end position="413"/>
    </location>
</feature>
<dbReference type="Gene3D" id="4.10.1000.10">
    <property type="entry name" value="Zinc finger, CCCH-type"/>
    <property type="match status" value="2"/>
</dbReference>
<keyword evidence="3 4" id="KW-0862">Zinc</keyword>
<feature type="compositionally biased region" description="Polar residues" evidence="5">
    <location>
        <begin position="833"/>
        <end position="843"/>
    </location>
</feature>
<feature type="compositionally biased region" description="Low complexity" evidence="5">
    <location>
        <begin position="1506"/>
        <end position="1515"/>
    </location>
</feature>
<dbReference type="GO" id="GO:0008270">
    <property type="term" value="F:zinc ion binding"/>
    <property type="evidence" value="ECO:0007669"/>
    <property type="project" value="UniProtKB-KW"/>
</dbReference>
<sequence>MECVSHDSRSTNGAICTKELRNSSSNYKSIDMHAYKNKFEKSPNCEQNGQAAIRKSNKKKEERKNQMNYCTDNDQVDNFKVVHTYSGTSQKSKKFGRTKNFSKNKADFNHFFYEEKYSNSSYVEKGKRPDRHFPHGGSGSNRGFNDNHLRKGTSLGNCSSGNNNIGVHNPVESFGKNYSGSRMNWANGVEEKFFKRVASNNENIVPNAGKSNLGMVDSRSRRRGANSEKQPFVFTNRRGANGSYNDPNGSMVECPNDDDHVVAEHLGVSGSMCSDLCGDVIDGERNSHKGDFPNEEIPSSKKNSFLRKSKSLKRNNIYEGEEDDRGVVSIMNRDTPEGTDYTNVGKKACSNNELKFKEKKKDEAICTSREGNYDFKSALNVQFSKTKMCPYMNTKEKCKRFLNNMCPYAHDESELKPFPDLYKTAMCRNYMKNLCSKSKIECNFAHNVEELRSTDEFYKTTLCKFFLNGYCKADTNCRHAHGHKELKCKEAKGSEAKCSETERKEVNCEGMYCESDRVCTEKANNNDDGEHSHQPGERELGETLPNGETMNQFKSSESCSLSEGKEVKIVREGEDVAEEDLFPEDDIEVDVITVEGKRISNTRDRKKNDSKKKKDIFYNASRKLMSISTKDTCCFLSNGLSKNMESSENLDDENKSVRTNEDSTLAHSSGDSKVKSSDSANSYFKGDPQAEYPFKSNETIYRIEVKDEEGNPSCDASGREAKNGGDTEQGCNSVDHNEDVTSIGHFGESHNTTDAKQERDNNNKFTYSNSRRGSNVTLNGSLALKKEGRKIFNDDNAYAHRNKVNVGGGKGSNEATIHPKMERNKNGRGYMNPNFTPMGSKSGTRNFQDKMGNGKFSRNVQVNTIGVNDEMRPQGEMHFGRLCENGMYGYDGAVGHSGYVQDRGENYTWGDKAGENHAGEYNRGGYRSRAFNNTDRGNSNFHSGSNNNFNGAFGNSADNYGSSVSKHYGNGKRANGGTTRYGENMSSTDSSNNGVANGGLEDNAMGSGDFASNLVNRNMVKKNFRSNNPRNTARNVRNSTRNNMQSGSMANYGAYPNDVVENNMRTVHCENGNTYNNNFSCYGVSEGDANGYMGVNNFPYKNVTQGSNCNVVGRTPNKIDHTNYGDHYGNVGSGPVGNNNNPYHPQEYASPICNNIMKQSKNYRGKKKGVQNNLSYEMSNNGNFENSSGYDRNGNIYDRGGMKRDGNYNAHGYNHSGTIGSMNNDHVDGNMYGHMFMNNGPRNNHHGSVNNIYGSGNGNNYYPYGYNTSETHVMNTPFENSADVRNGGMEQSVHSGHMYNTVRSYGFTDGQSGTHDGMQNDTHRSFRQMDKKVHSGNNDHVHGSRNRKYLMSNNAYKETYRSGGENYSHAVNRADGANLGQPFACDPGVHDQGSLEGGSFLWRKPRGCPSNRLKNGHMEEAAERRRNNYDGTNLGTNKSDHMDKRERENRKEGRTEEQGENDMNGTAYCTNFKAKDDMSKSERSAYLQNNNRGHSKECNTRRNRNGSKNGGRNDNVVMHNLHDNMNQSTWRTLAACISPVNGPADQPSLCEDGQVESSTLEKMKPKNYDSTGENFKRSNLKGRSPRRRGSRSRRAQHGEHQNKGEHTGKQQNRGGKNQEELHTELQIADHQSKNGMLNQDDRIENFLIDEEPQTCVSCYQYITDPTPGDITPTNPCCLKCGQIIKKSLSLMIIELLQPQVQHLLSDVNFYVQNYHD</sequence>
<dbReference type="GeneID" id="30909663"/>
<organism evidence="7 8">
    <name type="scientific">Plasmodium coatneyi</name>
    <dbReference type="NCBI Taxonomy" id="208452"/>
    <lineage>
        <taxon>Eukaryota</taxon>
        <taxon>Sar</taxon>
        <taxon>Alveolata</taxon>
        <taxon>Apicomplexa</taxon>
        <taxon>Aconoidasida</taxon>
        <taxon>Haemosporida</taxon>
        <taxon>Plasmodiidae</taxon>
        <taxon>Plasmodium</taxon>
    </lineage>
</organism>
<gene>
    <name evidence="7" type="ORF">PCOAH_00029320</name>
</gene>
<dbReference type="RefSeq" id="XP_019915301.1">
    <property type="nucleotide sequence ID" value="XM_020059734.1"/>
</dbReference>
<feature type="region of interest" description="Disordered" evidence="5">
    <location>
        <begin position="968"/>
        <end position="993"/>
    </location>
</feature>
<evidence type="ECO:0000256" key="3">
    <source>
        <dbReference type="ARBA" id="ARBA00022833"/>
    </source>
</evidence>
<dbReference type="VEuPathDB" id="PlasmoDB:PCOAH_00029320"/>
<proteinExistence type="predicted"/>
<feature type="compositionally biased region" description="Polar residues" evidence="5">
    <location>
        <begin position="763"/>
        <end position="780"/>
    </location>
</feature>
<feature type="compositionally biased region" description="Basic and acidic residues" evidence="5">
    <location>
        <begin position="524"/>
        <end position="541"/>
    </location>
</feature>
<feature type="domain" description="C3H1-type" evidence="6">
    <location>
        <begin position="421"/>
        <end position="449"/>
    </location>
</feature>
<feature type="compositionally biased region" description="Polar residues" evidence="5">
    <location>
        <begin position="984"/>
        <end position="993"/>
    </location>
</feature>
<evidence type="ECO:0000256" key="5">
    <source>
        <dbReference type="SAM" id="MobiDB-lite"/>
    </source>
</evidence>
<feature type="compositionally biased region" description="Basic and acidic residues" evidence="5">
    <location>
        <begin position="1438"/>
        <end position="1457"/>
    </location>
</feature>
<feature type="compositionally biased region" description="Basic and acidic residues" evidence="5">
    <location>
        <begin position="124"/>
        <end position="133"/>
    </location>
</feature>
<feature type="compositionally biased region" description="Basic and acidic residues" evidence="5">
    <location>
        <begin position="652"/>
        <end position="661"/>
    </location>
</feature>
<accession>A0A1B1E0P4</accession>
<keyword evidence="1 4" id="KW-0479">Metal-binding</keyword>
<evidence type="ECO:0000313" key="7">
    <source>
        <dbReference type="EMBL" id="ANQ08606.1"/>
    </source>
</evidence>
<feature type="domain" description="C3H1-type" evidence="6">
    <location>
        <begin position="383"/>
        <end position="413"/>
    </location>
</feature>
<evidence type="ECO:0000259" key="6">
    <source>
        <dbReference type="PROSITE" id="PS50103"/>
    </source>
</evidence>